<sequence length="406" mass="44101">MELPLGTAPAPRVLERIHRTTRTRIADNALLDELTRLLREIVPFDASFWAAADPLTMLATSPSRLENLGSGEACDRYWEAEFFVEDVNHFRALARRTSPAASLYRATGGHPARSSRYHTLNRPLGLGDELRCVFRTGGEVWGYACLWRAEGGRPFSVAEERVLADLSAPVAEAFRRAALLRPDPVGRVPDVPGLLTFDGAGVLESYNEAAEEWLRDLPLTRLNGDAPATPGLTLLNGDAPATPHLTLLNGGGRDAPPPLLDLPAELRTVLNKARAVAAGRDTGPARARLLVRGRWLTIHGFPLRGPEAAAPRTALVIEPAKAADIAPLIARAYRLGRREQQVTRLVANGLTTSEIAATLCLSTHTVRGYLKQVFEKVEVSTRGGLVAKIFADHYKGTLDPDIHLDG</sequence>
<dbReference type="Proteomes" id="UP000198953">
    <property type="component" value="Unassembled WGS sequence"/>
</dbReference>
<dbReference type="GO" id="GO:0003677">
    <property type="term" value="F:DNA binding"/>
    <property type="evidence" value="ECO:0007669"/>
    <property type="project" value="UniProtKB-KW"/>
</dbReference>
<dbReference type="InterPro" id="IPR016032">
    <property type="entry name" value="Sig_transdc_resp-reg_C-effctor"/>
</dbReference>
<dbReference type="PROSITE" id="PS50043">
    <property type="entry name" value="HTH_LUXR_2"/>
    <property type="match status" value="1"/>
</dbReference>
<organism evidence="5 6">
    <name type="scientific">Nonomuraea pusilla</name>
    <dbReference type="NCBI Taxonomy" id="46177"/>
    <lineage>
        <taxon>Bacteria</taxon>
        <taxon>Bacillati</taxon>
        <taxon>Actinomycetota</taxon>
        <taxon>Actinomycetes</taxon>
        <taxon>Streptosporangiales</taxon>
        <taxon>Streptosporangiaceae</taxon>
        <taxon>Nonomuraea</taxon>
    </lineage>
</organism>
<dbReference type="OrthoDB" id="9815744at2"/>
<dbReference type="RefSeq" id="WP_091105786.1">
    <property type="nucleotide sequence ID" value="NZ_FOBF01000034.1"/>
</dbReference>
<dbReference type="SMART" id="SM00421">
    <property type="entry name" value="HTH_LUXR"/>
    <property type="match status" value="1"/>
</dbReference>
<keyword evidence="1" id="KW-0805">Transcription regulation</keyword>
<dbReference type="InterPro" id="IPR036388">
    <property type="entry name" value="WH-like_DNA-bd_sf"/>
</dbReference>
<dbReference type="CDD" id="cd06170">
    <property type="entry name" value="LuxR_C_like"/>
    <property type="match status" value="1"/>
</dbReference>
<keyword evidence="2 5" id="KW-0238">DNA-binding</keyword>
<dbReference type="AlphaFoldDB" id="A0A1H8J013"/>
<name>A0A1H8J013_9ACTN</name>
<dbReference type="Pfam" id="PF00196">
    <property type="entry name" value="GerE"/>
    <property type="match status" value="1"/>
</dbReference>
<evidence type="ECO:0000256" key="3">
    <source>
        <dbReference type="ARBA" id="ARBA00023163"/>
    </source>
</evidence>
<dbReference type="EMBL" id="FOBF01000034">
    <property type="protein sequence ID" value="SEN73705.1"/>
    <property type="molecule type" value="Genomic_DNA"/>
</dbReference>
<proteinExistence type="predicted"/>
<gene>
    <name evidence="5" type="ORF">SAMN05660976_08205</name>
</gene>
<protein>
    <submittedName>
        <fullName evidence="5">DNA-binding transcriptional regulator, CsgD family</fullName>
    </submittedName>
</protein>
<dbReference type="PANTHER" id="PTHR44688">
    <property type="entry name" value="DNA-BINDING TRANSCRIPTIONAL ACTIVATOR DEVR_DOSR"/>
    <property type="match status" value="1"/>
</dbReference>
<dbReference type="PRINTS" id="PR00038">
    <property type="entry name" value="HTHLUXR"/>
</dbReference>
<evidence type="ECO:0000259" key="4">
    <source>
        <dbReference type="PROSITE" id="PS50043"/>
    </source>
</evidence>
<evidence type="ECO:0000313" key="6">
    <source>
        <dbReference type="Proteomes" id="UP000198953"/>
    </source>
</evidence>
<keyword evidence="3" id="KW-0804">Transcription</keyword>
<evidence type="ECO:0000256" key="2">
    <source>
        <dbReference type="ARBA" id="ARBA00023125"/>
    </source>
</evidence>
<keyword evidence="6" id="KW-1185">Reference proteome</keyword>
<accession>A0A1H8J013</accession>
<dbReference type="SUPFAM" id="SSF46894">
    <property type="entry name" value="C-terminal effector domain of the bipartite response regulators"/>
    <property type="match status" value="1"/>
</dbReference>
<dbReference type="GO" id="GO:0006355">
    <property type="term" value="P:regulation of DNA-templated transcription"/>
    <property type="evidence" value="ECO:0007669"/>
    <property type="project" value="InterPro"/>
</dbReference>
<dbReference type="PANTHER" id="PTHR44688:SF16">
    <property type="entry name" value="DNA-BINDING TRANSCRIPTIONAL ACTIVATOR DEVR_DOSR"/>
    <property type="match status" value="1"/>
</dbReference>
<evidence type="ECO:0000256" key="1">
    <source>
        <dbReference type="ARBA" id="ARBA00023015"/>
    </source>
</evidence>
<reference evidence="5 6" key="1">
    <citation type="submission" date="2016-10" db="EMBL/GenBank/DDBJ databases">
        <authorList>
            <person name="de Groot N.N."/>
        </authorList>
    </citation>
    <scope>NUCLEOTIDE SEQUENCE [LARGE SCALE GENOMIC DNA]</scope>
    <source>
        <strain evidence="5 6">DSM 43357</strain>
    </source>
</reference>
<dbReference type="InterPro" id="IPR000792">
    <property type="entry name" value="Tscrpt_reg_LuxR_C"/>
</dbReference>
<feature type="domain" description="HTH luxR-type" evidence="4">
    <location>
        <begin position="328"/>
        <end position="393"/>
    </location>
</feature>
<evidence type="ECO:0000313" key="5">
    <source>
        <dbReference type="EMBL" id="SEN73705.1"/>
    </source>
</evidence>
<dbReference type="Gene3D" id="1.10.10.10">
    <property type="entry name" value="Winged helix-like DNA-binding domain superfamily/Winged helix DNA-binding domain"/>
    <property type="match status" value="1"/>
</dbReference>
<dbReference type="STRING" id="46177.SAMN05660976_08205"/>